<name>A0A835VZE9_CHLIN</name>
<organism evidence="2 3">
    <name type="scientific">Chlamydomonas incerta</name>
    <dbReference type="NCBI Taxonomy" id="51695"/>
    <lineage>
        <taxon>Eukaryota</taxon>
        <taxon>Viridiplantae</taxon>
        <taxon>Chlorophyta</taxon>
        <taxon>core chlorophytes</taxon>
        <taxon>Chlorophyceae</taxon>
        <taxon>CS clade</taxon>
        <taxon>Chlamydomonadales</taxon>
        <taxon>Chlamydomonadaceae</taxon>
        <taxon>Chlamydomonas</taxon>
    </lineage>
</organism>
<feature type="compositionally biased region" description="Low complexity" evidence="1">
    <location>
        <begin position="100"/>
        <end position="121"/>
    </location>
</feature>
<reference evidence="2" key="1">
    <citation type="journal article" date="2020" name="bioRxiv">
        <title>Comparative genomics of Chlamydomonas.</title>
        <authorList>
            <person name="Craig R.J."/>
            <person name="Hasan A.R."/>
            <person name="Ness R.W."/>
            <person name="Keightley P.D."/>
        </authorList>
    </citation>
    <scope>NUCLEOTIDE SEQUENCE</scope>
    <source>
        <strain evidence="2">SAG 7.73</strain>
    </source>
</reference>
<protein>
    <submittedName>
        <fullName evidence="2">Uncharacterized protein</fullName>
    </submittedName>
</protein>
<evidence type="ECO:0000313" key="2">
    <source>
        <dbReference type="EMBL" id="KAG2431548.1"/>
    </source>
</evidence>
<keyword evidence="3" id="KW-1185">Reference proteome</keyword>
<dbReference type="EMBL" id="JAEHOC010000024">
    <property type="protein sequence ID" value="KAG2431548.1"/>
    <property type="molecule type" value="Genomic_DNA"/>
</dbReference>
<dbReference type="Proteomes" id="UP000650467">
    <property type="component" value="Unassembled WGS sequence"/>
</dbReference>
<dbReference type="AlphaFoldDB" id="A0A835VZE9"/>
<proteinExistence type="predicted"/>
<accession>A0A835VZE9</accession>
<evidence type="ECO:0000313" key="3">
    <source>
        <dbReference type="Proteomes" id="UP000650467"/>
    </source>
</evidence>
<sequence>MMLSTRKAAAPASRRSRSSVVSVRAYVTDAPPNVLEARAWIAAWKARSAAPAAPAAPAKADVPANVAEARQWIAAWKARQTPAAAAAAPVAAAPAAAPAAHKPAAKAAPAAAPAAPAAPKPVVSADGTITFSSQMLDSIKADELLKKLKKN</sequence>
<evidence type="ECO:0000256" key="1">
    <source>
        <dbReference type="SAM" id="MobiDB-lite"/>
    </source>
</evidence>
<feature type="region of interest" description="Disordered" evidence="1">
    <location>
        <begin position="100"/>
        <end position="123"/>
    </location>
</feature>
<gene>
    <name evidence="2" type="ORF">HXX76_009562</name>
</gene>
<comment type="caution">
    <text evidence="2">The sequence shown here is derived from an EMBL/GenBank/DDBJ whole genome shotgun (WGS) entry which is preliminary data.</text>
</comment>